<evidence type="ECO:0000256" key="1">
    <source>
        <dbReference type="SAM" id="Phobius"/>
    </source>
</evidence>
<gene>
    <name evidence="2" type="ORF">CIK84_00460</name>
</gene>
<proteinExistence type="predicted"/>
<protein>
    <recommendedName>
        <fullName evidence="4">DUF3955 domain-containing protein</fullName>
    </recommendedName>
</protein>
<name>A0A2N7S1X7_9MICC</name>
<dbReference type="AlphaFoldDB" id="A0A2N7S1X7"/>
<dbReference type="GeneID" id="303186147"/>
<feature type="transmembrane region" description="Helical" evidence="1">
    <location>
        <begin position="46"/>
        <end position="67"/>
    </location>
</feature>
<reference evidence="2 3" key="1">
    <citation type="journal article" date="2017" name="Elife">
        <title>Extensive horizontal gene transfer in cheese-associated bacteria.</title>
        <authorList>
            <person name="Bonham K.S."/>
            <person name="Wolfe B.E."/>
            <person name="Dutton R.J."/>
        </authorList>
    </citation>
    <scope>NUCLEOTIDE SEQUENCE [LARGE SCALE GENOMIC DNA]</scope>
    <source>
        <strain evidence="2 3">JB182</strain>
    </source>
</reference>
<sequence length="77" mass="8152">MLAKMKNYWIIALAASLTALVCGGVALFNAGVMIDENNVQNIMITPLWFIFGLGILGTVIALPGWAASRNNASSRVG</sequence>
<keyword evidence="1" id="KW-1133">Transmembrane helix</keyword>
<organism evidence="2 3">
    <name type="scientific">Glutamicibacter arilaitensis</name>
    <dbReference type="NCBI Taxonomy" id="256701"/>
    <lineage>
        <taxon>Bacteria</taxon>
        <taxon>Bacillati</taxon>
        <taxon>Actinomycetota</taxon>
        <taxon>Actinomycetes</taxon>
        <taxon>Micrococcales</taxon>
        <taxon>Micrococcaceae</taxon>
        <taxon>Glutamicibacter</taxon>
    </lineage>
</organism>
<keyword evidence="1" id="KW-0472">Membrane</keyword>
<dbReference type="RefSeq" id="WP_013349896.1">
    <property type="nucleotide sequence ID" value="NZ_JABUYH010000016.1"/>
</dbReference>
<evidence type="ECO:0008006" key="4">
    <source>
        <dbReference type="Google" id="ProtNLM"/>
    </source>
</evidence>
<evidence type="ECO:0000313" key="3">
    <source>
        <dbReference type="Proteomes" id="UP000235739"/>
    </source>
</evidence>
<evidence type="ECO:0000313" key="2">
    <source>
        <dbReference type="EMBL" id="PMQ20140.1"/>
    </source>
</evidence>
<keyword evidence="1" id="KW-0812">Transmembrane</keyword>
<dbReference type="Proteomes" id="UP000235739">
    <property type="component" value="Unassembled WGS sequence"/>
</dbReference>
<dbReference type="EMBL" id="PNQX01000001">
    <property type="protein sequence ID" value="PMQ20140.1"/>
    <property type="molecule type" value="Genomic_DNA"/>
</dbReference>
<accession>A0A2N7S1X7</accession>
<comment type="caution">
    <text evidence="2">The sequence shown here is derived from an EMBL/GenBank/DDBJ whole genome shotgun (WGS) entry which is preliminary data.</text>
</comment>